<feature type="transmembrane region" description="Helical" evidence="16">
    <location>
        <begin position="340"/>
        <end position="361"/>
    </location>
</feature>
<dbReference type="GO" id="GO:0106073">
    <property type="term" value="F:dolichyl pyrophosphate Glc2Man9GlcNAc2 alpha-1,2-glucosyltransferase activity"/>
    <property type="evidence" value="ECO:0007669"/>
    <property type="project" value="UniProtKB-EC"/>
</dbReference>
<dbReference type="Proteomes" id="UP000008784">
    <property type="component" value="Unassembled WGS sequence"/>
</dbReference>
<evidence type="ECO:0000256" key="10">
    <source>
        <dbReference type="ARBA" id="ARBA00022989"/>
    </source>
</evidence>
<dbReference type="GeneID" id="22890494"/>
<dbReference type="EC" id="2.4.1.256" evidence="4"/>
<dbReference type="PANTHER" id="PTHR12989:SF10">
    <property type="entry name" value="DOL-P-GLC:GLC(2)MAN(9)GLCNAC(2)-PP-DOL ALPHA-1,2-GLUCOSYLTRANSFERASE-RELATED"/>
    <property type="match status" value="1"/>
</dbReference>
<feature type="transmembrane region" description="Helical" evidence="16">
    <location>
        <begin position="138"/>
        <end position="159"/>
    </location>
</feature>
<gene>
    <name evidence="17" type="ORF">AOL_s00043g748</name>
</gene>
<comment type="function">
    <text evidence="13">Dol-P-Glc:Glc(2)Man(9)GlcNAc(2)-PP-Dol alpha-1,2-glucosyltransferase that operates in the biosynthetic pathway of dolichol-linked oligosaccharides, the glycan precursors employed in protein asparagine (N)-glycosylation. The assembly of dolichol-linked oligosaccharides begins on the cytosolic side of the endoplasmic reticulum membrane and finishes in its lumen. The sequential addition of sugars to dolichol pyrophosphate produces dolichol-linked oligosaccharides containing fourteen sugars, including two GlcNAcs, nine mannoses and three glucoses. Once assembled, the oligosaccharide is transferred from the lipid to nascent proteins by oligosaccharyltransferases. In the lumen of the endoplasmic reticulum, adds the third and last glucose residue from dolichyl phosphate glucose (Dol-P-Glc) onto the lipid-linked oligosaccharide intermediate Glc(2)Man(9)GlcNAc(2)-PP-Dol to produce Glc(3)Man(9)GlcNAc(2)-PP-Dol.</text>
</comment>
<sequence length="691" mass="78093">MTHFRFSVQFRHAIPIVARYYLPALITLKKKTTEDDEDTTMTTMPQPSSSSSSSPTDRKGNKQEDRPIVKMDPLLRDDFQLYLRVALLLSISVYTAIKVNSVVVDPYLDEVFHIPQAQRYCLMHFKDWDDKITTPPGLYLLSYVYVGFVQTILPIYRFILQNIPTFSTTPTGWETKPGATSSFTHASLEHCSTVSLRFLNVIGGSIFVPWLVYEIYLYVQSPYHQVIPPPIPVVVVAGPGPGGSLADPKEVEKAKRKTELPPGVGPKEPMPKVDVIEERLNYEASAAQTAMNVALFPLLYFFNSLFYTDIWSTVFVLLAYRSYLLYSPWASAGWSLVSLFFRQTNILWTIFLVLLSAIRILKRLHPPAPSSLLNHHPLTLSAILGRAGYGGMYDPSIIHSDVSDYFKSLLSIAISGYSNLSPVLIAIEPYIYVVSLFGFFVYWNGSIALGDKTNHVSTFHPVQLFYFSLFTLLSTPFVFLTNPINLIITTVKSLLGSPLKAISTITASLLIAGAVHQFTYTHPFMLADNRHYVFYIWRRTILSHRDAKYLGIPLYLLSSFFVYRQIGVKPPALPPSIKSINPQSSAVVYTTHTITFLLAFLAATAGTLVFAPLVEFRYFVVPWVMWRVHIGVGGGKEEEGGWWRRNRIGGVDLRVWMETVAFLGVHAITTKIFLEREFRWAGTPGVQRFMW</sequence>
<evidence type="ECO:0000256" key="11">
    <source>
        <dbReference type="ARBA" id="ARBA00023136"/>
    </source>
</evidence>
<dbReference type="STRING" id="756982.G1X4X4"/>
<evidence type="ECO:0000256" key="4">
    <source>
        <dbReference type="ARBA" id="ARBA00011967"/>
    </source>
</evidence>
<reference evidence="17 18" key="1">
    <citation type="journal article" date="2011" name="PLoS Pathog.">
        <title>Genomic and proteomic analyses of the fungus Arthrobotrys oligospora provide insights into nematode-trap formation.</title>
        <authorList>
            <person name="Yang J."/>
            <person name="Wang L."/>
            <person name="Ji X."/>
            <person name="Feng Y."/>
            <person name="Li X."/>
            <person name="Zou C."/>
            <person name="Xu J."/>
            <person name="Ren Y."/>
            <person name="Mi Q."/>
            <person name="Wu J."/>
            <person name="Liu S."/>
            <person name="Liu Y."/>
            <person name="Huang X."/>
            <person name="Wang H."/>
            <person name="Niu X."/>
            <person name="Li J."/>
            <person name="Liang L."/>
            <person name="Luo Y."/>
            <person name="Ji K."/>
            <person name="Zhou W."/>
            <person name="Yu Z."/>
            <person name="Li G."/>
            <person name="Liu Y."/>
            <person name="Li L."/>
            <person name="Qiao M."/>
            <person name="Feng L."/>
            <person name="Zhang K.-Q."/>
        </authorList>
    </citation>
    <scope>NUCLEOTIDE SEQUENCE [LARGE SCALE GENOMIC DNA]</scope>
    <source>
        <strain evidence="18">ATCC 24927 / CBS 115.81 / DSM 1491</strain>
    </source>
</reference>
<comment type="similarity">
    <text evidence="3">Belongs to the ALG10 glucosyltransferase family.</text>
</comment>
<feature type="transmembrane region" description="Helical" evidence="16">
    <location>
        <begin position="81"/>
        <end position="97"/>
    </location>
</feature>
<dbReference type="OrthoDB" id="4769at2759"/>
<evidence type="ECO:0000256" key="1">
    <source>
        <dbReference type="ARBA" id="ARBA00004477"/>
    </source>
</evidence>
<evidence type="ECO:0000313" key="18">
    <source>
        <dbReference type="Proteomes" id="UP000008784"/>
    </source>
</evidence>
<comment type="caution">
    <text evidence="17">The sequence shown here is derived from an EMBL/GenBank/DDBJ whole genome shotgun (WGS) entry which is preliminary data.</text>
</comment>
<evidence type="ECO:0000256" key="8">
    <source>
        <dbReference type="ARBA" id="ARBA00022692"/>
    </source>
</evidence>
<dbReference type="RefSeq" id="XP_011119536.1">
    <property type="nucleotide sequence ID" value="XM_011121234.1"/>
</dbReference>
<dbReference type="InParanoid" id="G1X4X4"/>
<evidence type="ECO:0000256" key="16">
    <source>
        <dbReference type="SAM" id="Phobius"/>
    </source>
</evidence>
<dbReference type="EMBL" id="ADOT01000061">
    <property type="protein sequence ID" value="EGX51729.1"/>
    <property type="molecule type" value="Genomic_DNA"/>
</dbReference>
<dbReference type="AlphaFoldDB" id="G1X4X4"/>
<evidence type="ECO:0000256" key="3">
    <source>
        <dbReference type="ARBA" id="ARBA00010600"/>
    </source>
</evidence>
<dbReference type="HOGENOM" id="CLU_017053_0_0_1"/>
<name>G1X4X4_ARTOA</name>
<evidence type="ECO:0000313" key="17">
    <source>
        <dbReference type="EMBL" id="EGX51729.1"/>
    </source>
</evidence>
<feature type="transmembrane region" description="Helical" evidence="16">
    <location>
        <begin position="464"/>
        <end position="488"/>
    </location>
</feature>
<keyword evidence="11 16" id="KW-0472">Membrane</keyword>
<evidence type="ECO:0000256" key="5">
    <source>
        <dbReference type="ARBA" id="ARBA00018512"/>
    </source>
</evidence>
<comment type="pathway">
    <text evidence="2">Protein modification; protein glycosylation.</text>
</comment>
<feature type="transmembrane region" description="Helical" evidence="16">
    <location>
        <begin position="586"/>
        <end position="611"/>
    </location>
</feature>
<evidence type="ECO:0000256" key="7">
    <source>
        <dbReference type="ARBA" id="ARBA00022679"/>
    </source>
</evidence>
<feature type="region of interest" description="Disordered" evidence="15">
    <location>
        <begin position="33"/>
        <end position="67"/>
    </location>
</feature>
<dbReference type="UniPathway" id="UPA00378"/>
<feature type="transmembrane region" description="Helical" evidence="16">
    <location>
        <begin position="547"/>
        <end position="566"/>
    </location>
</feature>
<evidence type="ECO:0000256" key="14">
    <source>
        <dbReference type="ARBA" id="ARBA00048064"/>
    </source>
</evidence>
<dbReference type="InterPro" id="IPR016900">
    <property type="entry name" value="Alg10"/>
</dbReference>
<dbReference type="GO" id="GO:0005789">
    <property type="term" value="C:endoplasmic reticulum membrane"/>
    <property type="evidence" value="ECO:0007669"/>
    <property type="project" value="UniProtKB-SubCell"/>
</dbReference>
<proteinExistence type="inferred from homology"/>
<keyword evidence="6" id="KW-0328">Glycosyltransferase</keyword>
<protein>
    <recommendedName>
        <fullName evidence="5">Dol-P-Glc:Glc(2)Man(9)GlcNAc(2)-PP-Dol alpha-1,2-glucosyltransferase</fullName>
        <ecNumber evidence="4">2.4.1.256</ecNumber>
    </recommendedName>
    <alternativeName>
        <fullName evidence="12">Asparagine-linked glycosylation protein 10</fullName>
    </alternativeName>
</protein>
<feature type="transmembrane region" description="Helical" evidence="16">
    <location>
        <begin position="423"/>
        <end position="444"/>
    </location>
</feature>
<feature type="transmembrane region" description="Helical" evidence="16">
    <location>
        <begin position="298"/>
        <end position="320"/>
    </location>
</feature>
<dbReference type="OMA" id="HEMLEFR"/>
<keyword evidence="7" id="KW-0808">Transferase</keyword>
<evidence type="ECO:0000256" key="15">
    <source>
        <dbReference type="SAM" id="MobiDB-lite"/>
    </source>
</evidence>
<evidence type="ECO:0000256" key="6">
    <source>
        <dbReference type="ARBA" id="ARBA00022676"/>
    </source>
</evidence>
<dbReference type="FunCoup" id="G1X4X4">
    <property type="interactions" value="646"/>
</dbReference>
<accession>G1X4X4</accession>
<dbReference type="eggNOG" id="KOG2642">
    <property type="taxonomic scope" value="Eukaryota"/>
</dbReference>
<evidence type="ECO:0000256" key="13">
    <source>
        <dbReference type="ARBA" id="ARBA00044727"/>
    </source>
</evidence>
<comment type="catalytic activity">
    <reaction evidence="14">
        <text>an alpha-D-Glc-(1-&gt;3)-alpha-D-Glc-(1-&gt;3)-alpha-D-Man-(1-&gt;2)-alpha-D-Man-(1-&gt;2)-alpha-D-Man-(1-&gt;3)-[alpha-D-Man-(1-&gt;2)-alpha-D-Man-(1-&gt;3)-[alpha-D-Man-(1-&gt;2)-alpha-D-Man-(1-&gt;6)]-alpha-D-Man-(1-&gt;6)]-beta-D-Man-(1-&gt;4)-beta-D-GlcNAc-(1-&gt;4)-alpha-D-GlcNAc-diphospho-di-trans,poly-cis-dolichol + a di-trans,poly-cis-dolichyl beta-D-glucosyl phosphate = a alpha-D-Glc-(1-&gt;2)-alpha-D-Glc-(1-&gt;3)-alpha-D-Glc-(1-&gt;3)-alpha-D-Man-(1-&gt;2)-alpha-D-Man-(1-&gt;2)-alpha-D-Man-(1-&gt;3)-[alpha-D-Man-(1-&gt;2)-alpha-D-Man-(1-&gt;3)-[alpha-D-Man-(1-&gt;2)-alpha-D-Man-(1-&gt;6)]-alpha-D-Man-(1-&gt;6)]-beta-D-Man-(1-&gt;4)-beta-D-GlcNAc-(1-&gt;4)-alpha-D-GlcNAc-diphospho-di-trans,poly-cis-dolichol + a di-trans,poly-cis-dolichyl phosphate + H(+)</text>
        <dbReference type="Rhea" id="RHEA:29543"/>
        <dbReference type="Rhea" id="RHEA-COMP:19498"/>
        <dbReference type="Rhea" id="RHEA-COMP:19502"/>
        <dbReference type="Rhea" id="RHEA-COMP:19512"/>
        <dbReference type="Rhea" id="RHEA-COMP:19522"/>
        <dbReference type="ChEBI" id="CHEBI:15378"/>
        <dbReference type="ChEBI" id="CHEBI:57525"/>
        <dbReference type="ChEBI" id="CHEBI:57683"/>
        <dbReference type="ChEBI" id="CHEBI:132522"/>
        <dbReference type="ChEBI" id="CHEBI:132523"/>
        <dbReference type="EC" id="2.4.1.256"/>
    </reaction>
    <physiologicalReaction direction="left-to-right" evidence="14">
        <dbReference type="Rhea" id="RHEA:29544"/>
    </physiologicalReaction>
</comment>
<keyword evidence="18" id="KW-1185">Reference proteome</keyword>
<organism evidence="17 18">
    <name type="scientific">Arthrobotrys oligospora (strain ATCC 24927 / CBS 115.81 / DSM 1491)</name>
    <name type="common">Nematode-trapping fungus</name>
    <name type="synonym">Didymozoophaga oligospora</name>
    <dbReference type="NCBI Taxonomy" id="756982"/>
    <lineage>
        <taxon>Eukaryota</taxon>
        <taxon>Fungi</taxon>
        <taxon>Dikarya</taxon>
        <taxon>Ascomycota</taxon>
        <taxon>Pezizomycotina</taxon>
        <taxon>Orbiliomycetes</taxon>
        <taxon>Orbiliales</taxon>
        <taxon>Orbiliaceae</taxon>
        <taxon>Orbilia</taxon>
        <taxon>Orbilia oligospora</taxon>
    </lineage>
</organism>
<comment type="subcellular location">
    <subcellularLocation>
        <location evidence="1">Endoplasmic reticulum membrane</location>
        <topology evidence="1">Multi-pass membrane protein</topology>
    </subcellularLocation>
</comment>
<feature type="compositionally biased region" description="Basic and acidic residues" evidence="15">
    <location>
        <begin position="56"/>
        <end position="67"/>
    </location>
</feature>
<feature type="compositionally biased region" description="Low complexity" evidence="15">
    <location>
        <begin position="40"/>
        <end position="55"/>
    </location>
</feature>
<dbReference type="GO" id="GO:0006488">
    <property type="term" value="P:dolichol-linked oligosaccharide biosynthetic process"/>
    <property type="evidence" value="ECO:0007669"/>
    <property type="project" value="InterPro"/>
</dbReference>
<keyword evidence="10 16" id="KW-1133">Transmembrane helix</keyword>
<evidence type="ECO:0000256" key="12">
    <source>
        <dbReference type="ARBA" id="ARBA00032069"/>
    </source>
</evidence>
<evidence type="ECO:0000256" key="2">
    <source>
        <dbReference type="ARBA" id="ARBA00004922"/>
    </source>
</evidence>
<dbReference type="PANTHER" id="PTHR12989">
    <property type="entry name" value="ALPHA-1,2-GLUCOSYLTRANSFERASE ALG10"/>
    <property type="match status" value="1"/>
</dbReference>
<evidence type="ECO:0000256" key="9">
    <source>
        <dbReference type="ARBA" id="ARBA00022824"/>
    </source>
</evidence>
<dbReference type="Pfam" id="PF04922">
    <property type="entry name" value="DIE2_ALG10"/>
    <property type="match status" value="1"/>
</dbReference>
<keyword evidence="9" id="KW-0256">Endoplasmic reticulum</keyword>
<keyword evidence="8 16" id="KW-0812">Transmembrane</keyword>